<dbReference type="KEGG" id="hazt:108673766"/>
<dbReference type="GeneID" id="108673766"/>
<reference evidence="4" key="1">
    <citation type="submission" date="2025-08" db="UniProtKB">
        <authorList>
            <consortium name="RefSeq"/>
        </authorList>
    </citation>
    <scope>IDENTIFICATION</scope>
    <source>
        <tissue evidence="4">Whole organism</tissue>
    </source>
</reference>
<dbReference type="InterPro" id="IPR013766">
    <property type="entry name" value="Thioredoxin_domain"/>
</dbReference>
<sequence length="434" mass="47924">MGVKCISQTISSCNRFQNFFQSHLGLSLTLQMASRWHNIFGWLLVNTIIANILINASLGSAFIFAGGDEVAETTEVNDTRFEKIIGNPEENYILNAQDERVFGNSDENYITNAEETNSSDEPDENVVSEENQVDDGSNHVDIRDDDDEYFETSVDDEDSMTVDAEKKPSGEDEELKPHGDVGQDEEASLVKDPSSSANPSEGPEKDNKKIPLREILRRLKPASLMDDDERAAAEKAGQFQSISAAGVQLLNATALQDLVSPNPNVSYRSTAAPCALVFFYSAHCPFSVAAAPAVTAMSRHLQQVMPVYGVDSIAHHSINAQFGVMGTPTLLLFHNGHIVTQYNASSFTGALLASFLQHYTDYRPPGDFVVTDLDKTDSVLPLEVVPYSGWWLGTSWLFLVSVASYCFFRSVLWGRITEAVLNNWREAEAHQHQD</sequence>
<protein>
    <submittedName>
        <fullName evidence="4">Uncharacterized protein LOC108673766</fullName>
    </submittedName>
</protein>
<dbReference type="PANTHER" id="PTHR14684:SF2">
    <property type="entry name" value="THIOREDOXIN DOMAIN-CONTAINING PROTEIN 15"/>
    <property type="match status" value="1"/>
</dbReference>
<feature type="region of interest" description="Disordered" evidence="1">
    <location>
        <begin position="114"/>
        <end position="213"/>
    </location>
</feature>
<feature type="compositionally biased region" description="Basic and acidic residues" evidence="1">
    <location>
        <begin position="202"/>
        <end position="213"/>
    </location>
</feature>
<name>A0A979FGN8_HYAAZ</name>
<organism evidence="3 4">
    <name type="scientific">Hyalella azteca</name>
    <name type="common">Amphipod</name>
    <dbReference type="NCBI Taxonomy" id="294128"/>
    <lineage>
        <taxon>Eukaryota</taxon>
        <taxon>Metazoa</taxon>
        <taxon>Ecdysozoa</taxon>
        <taxon>Arthropoda</taxon>
        <taxon>Crustacea</taxon>
        <taxon>Multicrustacea</taxon>
        <taxon>Malacostraca</taxon>
        <taxon>Eumalacostraca</taxon>
        <taxon>Peracarida</taxon>
        <taxon>Amphipoda</taxon>
        <taxon>Senticaudata</taxon>
        <taxon>Talitrida</taxon>
        <taxon>Talitroidea</taxon>
        <taxon>Hyalellidae</taxon>
        <taxon>Hyalella</taxon>
    </lineage>
</organism>
<gene>
    <name evidence="4" type="primary">LOC108673766</name>
</gene>
<evidence type="ECO:0000313" key="3">
    <source>
        <dbReference type="Proteomes" id="UP000694843"/>
    </source>
</evidence>
<dbReference type="OrthoDB" id="1899781at2759"/>
<dbReference type="CTD" id="36749"/>
<dbReference type="Pfam" id="PF00085">
    <property type="entry name" value="Thioredoxin"/>
    <property type="match status" value="1"/>
</dbReference>
<proteinExistence type="predicted"/>
<dbReference type="PROSITE" id="PS51352">
    <property type="entry name" value="THIOREDOXIN_2"/>
    <property type="match status" value="1"/>
</dbReference>
<dbReference type="InterPro" id="IPR042418">
    <property type="entry name" value="TXNDC15"/>
</dbReference>
<feature type="compositionally biased region" description="Basic and acidic residues" evidence="1">
    <location>
        <begin position="163"/>
        <end position="181"/>
    </location>
</feature>
<dbReference type="RefSeq" id="XP_047736091.1">
    <property type="nucleotide sequence ID" value="XM_047880135.1"/>
</dbReference>
<evidence type="ECO:0000256" key="1">
    <source>
        <dbReference type="SAM" id="MobiDB-lite"/>
    </source>
</evidence>
<dbReference type="OMA" id="IGNPEEN"/>
<dbReference type="GO" id="GO:0005929">
    <property type="term" value="C:cilium"/>
    <property type="evidence" value="ECO:0007669"/>
    <property type="project" value="TreeGrafter"/>
</dbReference>
<dbReference type="Proteomes" id="UP000694843">
    <property type="component" value="Unplaced"/>
</dbReference>
<evidence type="ECO:0000313" key="4">
    <source>
        <dbReference type="RefSeq" id="XP_047736091.1"/>
    </source>
</evidence>
<dbReference type="GO" id="GO:0060271">
    <property type="term" value="P:cilium assembly"/>
    <property type="evidence" value="ECO:0007669"/>
    <property type="project" value="TreeGrafter"/>
</dbReference>
<dbReference type="Gene3D" id="3.40.30.10">
    <property type="entry name" value="Glutaredoxin"/>
    <property type="match status" value="1"/>
</dbReference>
<evidence type="ECO:0000259" key="2">
    <source>
        <dbReference type="PROSITE" id="PS51352"/>
    </source>
</evidence>
<dbReference type="InterPro" id="IPR036249">
    <property type="entry name" value="Thioredoxin-like_sf"/>
</dbReference>
<dbReference type="PANTHER" id="PTHR14684">
    <property type="entry name" value="THIOREDOXIN DOMAIN-CONTAINING PROTEIN 15"/>
    <property type="match status" value="1"/>
</dbReference>
<dbReference type="SUPFAM" id="SSF52833">
    <property type="entry name" value="Thioredoxin-like"/>
    <property type="match status" value="1"/>
</dbReference>
<feature type="domain" description="Thioredoxin" evidence="2">
    <location>
        <begin position="230"/>
        <end position="361"/>
    </location>
</feature>
<feature type="compositionally biased region" description="Acidic residues" evidence="1">
    <location>
        <begin position="117"/>
        <end position="133"/>
    </location>
</feature>
<feature type="compositionally biased region" description="Acidic residues" evidence="1">
    <location>
        <begin position="143"/>
        <end position="160"/>
    </location>
</feature>
<accession>A0A979FGN8</accession>
<keyword evidence="3" id="KW-1185">Reference proteome</keyword>
<dbReference type="AlphaFoldDB" id="A0A979FGN8"/>